<evidence type="ECO:0000313" key="2">
    <source>
        <dbReference type="EMBL" id="WNY46489.1"/>
    </source>
</evidence>
<keyword evidence="1" id="KW-1133">Transmembrane helix</keyword>
<protein>
    <submittedName>
        <fullName evidence="2">Uncharacterized protein</fullName>
    </submittedName>
</protein>
<evidence type="ECO:0000256" key="1">
    <source>
        <dbReference type="SAM" id="Phobius"/>
    </source>
</evidence>
<gene>
    <name evidence="2" type="ORF">PXH68_06220</name>
</gene>
<feature type="transmembrane region" description="Helical" evidence="1">
    <location>
        <begin position="158"/>
        <end position="176"/>
    </location>
</feature>
<proteinExistence type="predicted"/>
<evidence type="ECO:0000313" key="3">
    <source>
        <dbReference type="Proteomes" id="UP001304088"/>
    </source>
</evidence>
<dbReference type="EMBL" id="CP118733">
    <property type="protein sequence ID" value="WNY46489.1"/>
    <property type="molecule type" value="Genomic_DNA"/>
</dbReference>
<organism evidence="2 3">
    <name type="scientific">Streptococcus suivaginalis</name>
    <dbReference type="NCBI Taxonomy" id="3028082"/>
    <lineage>
        <taxon>Bacteria</taxon>
        <taxon>Bacillati</taxon>
        <taxon>Bacillota</taxon>
        <taxon>Bacilli</taxon>
        <taxon>Lactobacillales</taxon>
        <taxon>Streptococcaceae</taxon>
        <taxon>Streptococcus</taxon>
    </lineage>
</organism>
<dbReference type="RefSeq" id="WP_248028491.1">
    <property type="nucleotide sequence ID" value="NZ_CP118733.1"/>
</dbReference>
<keyword evidence="1" id="KW-0472">Membrane</keyword>
<accession>A0AA96ZZN8</accession>
<keyword evidence="3" id="KW-1185">Reference proteome</keyword>
<keyword evidence="1" id="KW-0812">Transmembrane</keyword>
<name>A0AA96ZZN8_9STRE</name>
<reference evidence="2 3" key="1">
    <citation type="submission" date="2023-02" db="EMBL/GenBank/DDBJ databases">
        <title>Streptococcus sp. Genome Sequencing and Assembly.</title>
        <authorList>
            <person name="Shore S.M."/>
            <person name="Nicholson T.L."/>
        </authorList>
    </citation>
    <scope>NUCLEOTIDE SEQUENCE [LARGE SCALE GENOMIC DNA]</scope>
    <source>
        <strain evidence="2 3">29896</strain>
    </source>
</reference>
<feature type="transmembrane region" description="Helical" evidence="1">
    <location>
        <begin position="182"/>
        <end position="204"/>
    </location>
</feature>
<dbReference type="Proteomes" id="UP001304088">
    <property type="component" value="Chromosome"/>
</dbReference>
<sequence length="311" mass="36459">MNDLIWTDLGSFTPEDYEKLVKWAEETTLQKQRTLEGLDSYSVPNRFRNAWADLATSYEEYLQDKIQFSPRDLEIIETYNRSSAVYGDGLFQAPLKSEVNTSEAWFTSIYDTLSKSHGENDVMQQFLIDATVLISRYESATLWLQRIRETKDKNKKKGNWVLPIMALSILVMFKIIPEISYYSIVDYLKVLIIPSVPLGVWLYLQKNKFSNQKNIHQQLDIAQKVADWSLRRANEHPLIQQQGNESSSLFFGTLYHYYRQGRVNSLREAINLFYQERQYMQLAQQQEMIQQEVNFAKNLAVANTIYTLLKK</sequence>
<dbReference type="KEGG" id="ssuv:PXH68_06220"/>
<dbReference type="AlphaFoldDB" id="A0AA96ZZN8"/>